<dbReference type="Pfam" id="PF05089">
    <property type="entry name" value="NAGLU"/>
    <property type="match status" value="1"/>
</dbReference>
<evidence type="ECO:0000313" key="5">
    <source>
        <dbReference type="EMBL" id="GAA1715790.1"/>
    </source>
</evidence>
<feature type="domain" description="Alpha-N-acetylglucosaminidase N-terminal" evidence="3">
    <location>
        <begin position="30"/>
        <end position="111"/>
    </location>
</feature>
<dbReference type="Proteomes" id="UP001500280">
    <property type="component" value="Unassembled WGS sequence"/>
</dbReference>
<dbReference type="InterPro" id="IPR029018">
    <property type="entry name" value="Hex-like_dom2"/>
</dbReference>
<dbReference type="PANTHER" id="PTHR12872">
    <property type="entry name" value="ALPHA-N-ACETYLGLUCOSAMINIDASE"/>
    <property type="match status" value="1"/>
</dbReference>
<dbReference type="InterPro" id="IPR024732">
    <property type="entry name" value="NAGLU_C"/>
</dbReference>
<evidence type="ECO:0000259" key="4">
    <source>
        <dbReference type="Pfam" id="PF12972"/>
    </source>
</evidence>
<gene>
    <name evidence="5" type="ORF">GCM10009745_75270</name>
</gene>
<comment type="caution">
    <text evidence="5">The sequence shown here is derived from an EMBL/GenBank/DDBJ whole genome shotgun (WGS) entry which is preliminary data.</text>
</comment>
<dbReference type="InterPro" id="IPR024733">
    <property type="entry name" value="NAGLU_tim-barrel"/>
</dbReference>
<dbReference type="InterPro" id="IPR024240">
    <property type="entry name" value="NAGLU_N"/>
</dbReference>
<dbReference type="Gene3D" id="3.30.379.10">
    <property type="entry name" value="Chitobiase/beta-hexosaminidase domain 2-like"/>
    <property type="match status" value="1"/>
</dbReference>
<dbReference type="EMBL" id="BAAANF010000026">
    <property type="protein sequence ID" value="GAA1715790.1"/>
    <property type="molecule type" value="Genomic_DNA"/>
</dbReference>
<keyword evidence="1" id="KW-0378">Hydrolase</keyword>
<evidence type="ECO:0000313" key="6">
    <source>
        <dbReference type="Proteomes" id="UP001500280"/>
    </source>
</evidence>
<proteinExistence type="predicted"/>
<dbReference type="InterPro" id="IPR007781">
    <property type="entry name" value="NAGLU"/>
</dbReference>
<evidence type="ECO:0000259" key="3">
    <source>
        <dbReference type="Pfam" id="PF12971"/>
    </source>
</evidence>
<name>A0ABN2J0W3_9ACTN</name>
<keyword evidence="6" id="KW-1185">Reference proteome</keyword>
<reference evidence="5 6" key="1">
    <citation type="journal article" date="2019" name="Int. J. Syst. Evol. Microbiol.">
        <title>The Global Catalogue of Microorganisms (GCM) 10K type strain sequencing project: providing services to taxonomists for standard genome sequencing and annotation.</title>
        <authorList>
            <consortium name="The Broad Institute Genomics Platform"/>
            <consortium name="The Broad Institute Genome Sequencing Center for Infectious Disease"/>
            <person name="Wu L."/>
            <person name="Ma J."/>
        </authorList>
    </citation>
    <scope>NUCLEOTIDE SEQUENCE [LARGE SCALE GENOMIC DNA]</scope>
    <source>
        <strain evidence="5 6">JCM 14307</strain>
    </source>
</reference>
<feature type="domain" description="Alpha-N-acetylglucosaminidase C-terminal" evidence="4">
    <location>
        <begin position="468"/>
        <end position="732"/>
    </location>
</feature>
<dbReference type="Pfam" id="PF12971">
    <property type="entry name" value="NAGLU_N"/>
    <property type="match status" value="1"/>
</dbReference>
<evidence type="ECO:0000259" key="2">
    <source>
        <dbReference type="Pfam" id="PF05089"/>
    </source>
</evidence>
<evidence type="ECO:0000256" key="1">
    <source>
        <dbReference type="ARBA" id="ARBA00022801"/>
    </source>
</evidence>
<feature type="domain" description="Alpha-N-acetylglucosaminidase tim-barrel" evidence="2">
    <location>
        <begin position="126"/>
        <end position="459"/>
    </location>
</feature>
<organism evidence="5 6">
    <name type="scientific">Kribbella yunnanensis</name>
    <dbReference type="NCBI Taxonomy" id="190194"/>
    <lineage>
        <taxon>Bacteria</taxon>
        <taxon>Bacillati</taxon>
        <taxon>Actinomycetota</taxon>
        <taxon>Actinomycetes</taxon>
        <taxon>Propionibacteriales</taxon>
        <taxon>Kribbellaceae</taxon>
        <taxon>Kribbella</taxon>
    </lineage>
</organism>
<protein>
    <submittedName>
        <fullName evidence="5">Alpha-N-acetylglucosaminidase</fullName>
    </submittedName>
</protein>
<dbReference type="Pfam" id="PF12972">
    <property type="entry name" value="NAGLU_C"/>
    <property type="match status" value="1"/>
</dbReference>
<dbReference type="Gene3D" id="3.20.20.80">
    <property type="entry name" value="Glycosidases"/>
    <property type="match status" value="1"/>
</dbReference>
<accession>A0ABN2J0W3</accession>
<dbReference type="Gene3D" id="1.20.120.670">
    <property type="entry name" value="N-acetyl-b-d-glucoasminidase"/>
    <property type="match status" value="1"/>
</dbReference>
<sequence>MAAALAVGGAGRAVAASGAASAQAAPPNLAAARAAIQRLSGLDPSRFALSTLVAGAGETDAFQISRVGDQVGIAGSSTVALLSGFNWWLKYVARGHLSANGDQLQLPSTLPTPATPIRMSTELAERYAYNFTFFGYTSPYWQWPEWERELDFLAINGTNRALALIGQEIVWYDTFRDFGMSELEVRQWISMPAHQPWQWYGETTGYDLDASGYSGPVSVEFLHKRRDLGQQIVARMRELGITPVFPAFVGHVPDEVFKSRHPGTHIPAQKDYAGHPRPYWLDTTEALYPEVARRFYEAQRTHFGTTTHFSNDLFHEVGDDLPDYLDGANLGDAAVAVQNALEEASPGAIWLLQGWQSNPRLEILNAVDENRVIVLDLDSDDDRKWEDTEAYWGVPWCWGSIQNFGGRLGMFGNLGEPGQTFPRVRTRPERRRLVGCAWVQEGLHQNPIVPDLLGEMMWRRSAVDLSTWVRDFAVRRYGSDDANAIKAWDILRRTAYSYVSTNHTTGEGPFESAFQAMPDLNLRSVSMFGPDEFRYLPEEFEPALPALLAVAPALRNKPTYKYDVVDVTRQVLANRGRLLLDKIREAYEAKDRTELARHSNRFLTTIDQTERILGTHPQWMLGPWLEQAKTWGTTADEKQLIEWNARSMITIWTEEAFGTLREYANREWHGLLSSYYKPRWQRFLTDLPATMASGKQPEYGDWLARGDAWSQQTELHRTTPAADPYTVAADIAAALAADPL</sequence>
<dbReference type="PANTHER" id="PTHR12872:SF1">
    <property type="entry name" value="ALPHA-N-ACETYLGLUCOSAMINIDASE"/>
    <property type="match status" value="1"/>
</dbReference>